<reference evidence="9 10" key="1">
    <citation type="submission" date="2018-02" db="EMBL/GenBank/DDBJ databases">
        <title>Complete genome sequencing of Faecalibacterium prausnitzii strains isolated from the human gut.</title>
        <authorList>
            <person name="Fitzgerald B.C."/>
            <person name="Shkoporov A.N."/>
            <person name="Ross P.R."/>
            <person name="Hill C."/>
        </authorList>
    </citation>
    <scope>NUCLEOTIDE SEQUENCE [LARGE SCALE GENOMIC DNA]</scope>
    <source>
        <strain evidence="9 10">APC942/8-14-2</strain>
    </source>
</reference>
<evidence type="ECO:0000313" key="9">
    <source>
        <dbReference type="EMBL" id="RAW52209.1"/>
    </source>
</evidence>
<dbReference type="InterPro" id="IPR050445">
    <property type="entry name" value="Bact_polysacc_biosynth/exp"/>
</dbReference>
<feature type="transmembrane region" description="Helical" evidence="7">
    <location>
        <begin position="20"/>
        <end position="46"/>
    </location>
</feature>
<evidence type="ECO:0000256" key="1">
    <source>
        <dbReference type="ARBA" id="ARBA00004651"/>
    </source>
</evidence>
<proteinExistence type="inferred from homology"/>
<evidence type="ECO:0000256" key="4">
    <source>
        <dbReference type="ARBA" id="ARBA00022692"/>
    </source>
</evidence>
<dbReference type="PANTHER" id="PTHR32309">
    <property type="entry name" value="TYROSINE-PROTEIN KINASE"/>
    <property type="match status" value="1"/>
</dbReference>
<evidence type="ECO:0000256" key="3">
    <source>
        <dbReference type="ARBA" id="ARBA00022475"/>
    </source>
</evidence>
<comment type="caution">
    <text evidence="9">The sequence shown here is derived from an EMBL/GenBank/DDBJ whole genome shotgun (WGS) entry which is preliminary data.</text>
</comment>
<keyword evidence="4 7" id="KW-0812">Transmembrane</keyword>
<dbReference type="GO" id="GO:0005886">
    <property type="term" value="C:plasma membrane"/>
    <property type="evidence" value="ECO:0007669"/>
    <property type="project" value="UniProtKB-SubCell"/>
</dbReference>
<dbReference type="Proteomes" id="UP000251634">
    <property type="component" value="Unassembled WGS sequence"/>
</dbReference>
<evidence type="ECO:0000256" key="6">
    <source>
        <dbReference type="ARBA" id="ARBA00023136"/>
    </source>
</evidence>
<dbReference type="EMBL" id="PRKZ01000001">
    <property type="protein sequence ID" value="RAW52209.1"/>
    <property type="molecule type" value="Genomic_DNA"/>
</dbReference>
<dbReference type="Pfam" id="PF02706">
    <property type="entry name" value="Wzz"/>
    <property type="match status" value="1"/>
</dbReference>
<comment type="similarity">
    <text evidence="2">Belongs to the CpsC/CapA family.</text>
</comment>
<evidence type="ECO:0000256" key="5">
    <source>
        <dbReference type="ARBA" id="ARBA00022989"/>
    </source>
</evidence>
<dbReference type="PANTHER" id="PTHR32309:SF13">
    <property type="entry name" value="FERRIC ENTEROBACTIN TRANSPORT PROTEIN FEPE"/>
    <property type="match status" value="1"/>
</dbReference>
<dbReference type="InterPro" id="IPR003856">
    <property type="entry name" value="LPS_length_determ_N"/>
</dbReference>
<organism evidence="9 10">
    <name type="scientific">Faecalibacterium prausnitzii</name>
    <dbReference type="NCBI Taxonomy" id="853"/>
    <lineage>
        <taxon>Bacteria</taxon>
        <taxon>Bacillati</taxon>
        <taxon>Bacillota</taxon>
        <taxon>Clostridia</taxon>
        <taxon>Eubacteriales</taxon>
        <taxon>Oscillospiraceae</taxon>
        <taxon>Faecalibacterium</taxon>
    </lineage>
</organism>
<accession>A0A329TSI4</accession>
<evidence type="ECO:0000259" key="8">
    <source>
        <dbReference type="Pfam" id="PF02706"/>
    </source>
</evidence>
<protein>
    <submittedName>
        <fullName evidence="9">Capsular biosynthesis protein</fullName>
    </submittedName>
</protein>
<gene>
    <name evidence="9" type="ORF">C4N25_02015</name>
</gene>
<comment type="subcellular location">
    <subcellularLocation>
        <location evidence="1">Cell membrane</location>
        <topology evidence="1">Multi-pass membrane protein</topology>
    </subcellularLocation>
</comment>
<dbReference type="GO" id="GO:0004713">
    <property type="term" value="F:protein tyrosine kinase activity"/>
    <property type="evidence" value="ECO:0007669"/>
    <property type="project" value="TreeGrafter"/>
</dbReference>
<feature type="domain" description="Polysaccharide chain length determinant N-terminal" evidence="8">
    <location>
        <begin position="11"/>
        <end position="99"/>
    </location>
</feature>
<keyword evidence="5 7" id="KW-1133">Transmembrane helix</keyword>
<keyword evidence="6 7" id="KW-0472">Membrane</keyword>
<evidence type="ECO:0000256" key="2">
    <source>
        <dbReference type="ARBA" id="ARBA00006683"/>
    </source>
</evidence>
<evidence type="ECO:0000256" key="7">
    <source>
        <dbReference type="SAM" id="Phobius"/>
    </source>
</evidence>
<feature type="transmembrane region" description="Helical" evidence="7">
    <location>
        <begin position="182"/>
        <end position="202"/>
    </location>
</feature>
<evidence type="ECO:0000313" key="10">
    <source>
        <dbReference type="Proteomes" id="UP000251634"/>
    </source>
</evidence>
<dbReference type="AlphaFoldDB" id="A0A329TSI4"/>
<keyword evidence="3" id="KW-1003">Cell membrane</keyword>
<name>A0A329TSI4_9FIRM</name>
<sequence length="227" mass="24649">MRQMEMEEEVIDLSELLRLLWSHVLQIVAVGLVAAVISFLVCTFALTPRYQASVNMIVNTRQDNTTTVSNDNITSAKNMIDTYAVIIKSNLVLNDVIQRMGLDITYSQLADSITVGSVNSTQIMAITVTNENPGLAGKIAQTIAEVAPDVIVEKVEAGSCKAVSDVEIDTTPVYPQTKKTMLLCALAGMVAACALLVVSHLLHNYIVDDEDVQKKLDLPVLGFIPEV</sequence>